<comment type="caution">
    <text evidence="1">The sequence shown here is derived from an EMBL/GenBank/DDBJ whole genome shotgun (WGS) entry which is preliminary data.</text>
</comment>
<dbReference type="AlphaFoldDB" id="A0AAD7Y1Z8"/>
<sequence>MHVNDCPAPAHHSHPSTSLIRGDLIEQRLYSSKLQENQFDFQVFQSPLLVSSSHSQLLPHSSTTTTCERLFCFDSSCHSHNYLDSIVFD</sequence>
<dbReference type="EMBL" id="JARTCD010000007">
    <property type="protein sequence ID" value="KAJ8661778.1"/>
    <property type="molecule type" value="Genomic_DNA"/>
</dbReference>
<dbReference type="Proteomes" id="UP001234581">
    <property type="component" value="Unassembled WGS sequence"/>
</dbReference>
<protein>
    <submittedName>
        <fullName evidence="1">Uncharacterized protein</fullName>
    </submittedName>
</protein>
<evidence type="ECO:0000313" key="2">
    <source>
        <dbReference type="Proteomes" id="UP001234581"/>
    </source>
</evidence>
<accession>A0AAD7Y1Z8</accession>
<dbReference type="RefSeq" id="XP_058346691.1">
    <property type="nucleotide sequence ID" value="XM_058482667.1"/>
</dbReference>
<reference evidence="1 2" key="1">
    <citation type="submission" date="2023-03" db="EMBL/GenBank/DDBJ databases">
        <title>Genome sequence of Lichtheimia ornata CBS 291.66.</title>
        <authorList>
            <person name="Mohabir J.T."/>
            <person name="Shea T.P."/>
            <person name="Kurbessoian T."/>
            <person name="Berby B."/>
            <person name="Fontaine J."/>
            <person name="Livny J."/>
            <person name="Gnirke A."/>
            <person name="Stajich J.E."/>
            <person name="Cuomo C.A."/>
        </authorList>
    </citation>
    <scope>NUCLEOTIDE SEQUENCE [LARGE SCALE GENOMIC DNA]</scope>
    <source>
        <strain evidence="1">CBS 291.66</strain>
    </source>
</reference>
<gene>
    <name evidence="1" type="ORF">O0I10_002586</name>
</gene>
<evidence type="ECO:0000313" key="1">
    <source>
        <dbReference type="EMBL" id="KAJ8661778.1"/>
    </source>
</evidence>
<keyword evidence="2" id="KW-1185">Reference proteome</keyword>
<dbReference type="GeneID" id="83210003"/>
<proteinExistence type="predicted"/>
<organism evidence="1 2">
    <name type="scientific">Lichtheimia ornata</name>
    <dbReference type="NCBI Taxonomy" id="688661"/>
    <lineage>
        <taxon>Eukaryota</taxon>
        <taxon>Fungi</taxon>
        <taxon>Fungi incertae sedis</taxon>
        <taxon>Mucoromycota</taxon>
        <taxon>Mucoromycotina</taxon>
        <taxon>Mucoromycetes</taxon>
        <taxon>Mucorales</taxon>
        <taxon>Lichtheimiaceae</taxon>
        <taxon>Lichtheimia</taxon>
    </lineage>
</organism>
<name>A0AAD7Y1Z8_9FUNG</name>